<dbReference type="InterPro" id="IPR036291">
    <property type="entry name" value="NAD(P)-bd_dom_sf"/>
</dbReference>
<gene>
    <name evidence="4" type="ORF">IFR04_002050</name>
</gene>
<dbReference type="PANTHER" id="PTHR43333:SF1">
    <property type="entry name" value="D-ISOMER SPECIFIC 2-HYDROXYACID DEHYDROGENASE NAD-BINDING DOMAIN-CONTAINING PROTEIN"/>
    <property type="match status" value="1"/>
</dbReference>
<comment type="caution">
    <text evidence="4">The sequence shown here is derived from an EMBL/GenBank/DDBJ whole genome shotgun (WGS) entry which is preliminary data.</text>
</comment>
<dbReference type="GO" id="GO:0016491">
    <property type="term" value="F:oxidoreductase activity"/>
    <property type="evidence" value="ECO:0007669"/>
    <property type="project" value="UniProtKB-KW"/>
</dbReference>
<reference evidence="4" key="1">
    <citation type="submission" date="2021-02" db="EMBL/GenBank/DDBJ databases">
        <title>Genome sequence Cadophora malorum strain M34.</title>
        <authorList>
            <person name="Stefanovic E."/>
            <person name="Vu D."/>
            <person name="Scully C."/>
            <person name="Dijksterhuis J."/>
            <person name="Roader J."/>
            <person name="Houbraken J."/>
        </authorList>
    </citation>
    <scope>NUCLEOTIDE SEQUENCE</scope>
    <source>
        <strain evidence="4">M34</strain>
    </source>
</reference>
<evidence type="ECO:0000259" key="3">
    <source>
        <dbReference type="Pfam" id="PF02826"/>
    </source>
</evidence>
<evidence type="ECO:0000256" key="1">
    <source>
        <dbReference type="ARBA" id="ARBA00023002"/>
    </source>
</evidence>
<dbReference type="Proteomes" id="UP000664132">
    <property type="component" value="Unassembled WGS sequence"/>
</dbReference>
<dbReference type="InterPro" id="IPR029752">
    <property type="entry name" value="D-isomer_DH_CS1"/>
</dbReference>
<dbReference type="PROSITE" id="PS00065">
    <property type="entry name" value="D_2_HYDROXYACID_DH_1"/>
    <property type="match status" value="1"/>
</dbReference>
<evidence type="ECO:0000256" key="2">
    <source>
        <dbReference type="ARBA" id="ARBA00023027"/>
    </source>
</evidence>
<evidence type="ECO:0000313" key="5">
    <source>
        <dbReference type="Proteomes" id="UP000664132"/>
    </source>
</evidence>
<feature type="domain" description="D-isomer specific 2-hydroxyacid dehydrogenase NAD-binding" evidence="3">
    <location>
        <begin position="129"/>
        <end position="201"/>
    </location>
</feature>
<organism evidence="4 5">
    <name type="scientific">Cadophora malorum</name>
    <dbReference type="NCBI Taxonomy" id="108018"/>
    <lineage>
        <taxon>Eukaryota</taxon>
        <taxon>Fungi</taxon>
        <taxon>Dikarya</taxon>
        <taxon>Ascomycota</taxon>
        <taxon>Pezizomycotina</taxon>
        <taxon>Leotiomycetes</taxon>
        <taxon>Helotiales</taxon>
        <taxon>Ploettnerulaceae</taxon>
        <taxon>Cadophora</taxon>
    </lineage>
</organism>
<keyword evidence="2" id="KW-0520">NAD</keyword>
<dbReference type="SUPFAM" id="SSF52283">
    <property type="entry name" value="Formate/glycerate dehydrogenase catalytic domain-like"/>
    <property type="match status" value="1"/>
</dbReference>
<dbReference type="AlphaFoldDB" id="A0A8H7WHD7"/>
<protein>
    <recommendedName>
        <fullName evidence="3">D-isomer specific 2-hydroxyacid dehydrogenase NAD-binding domain-containing protein</fullName>
    </recommendedName>
</protein>
<dbReference type="InterPro" id="IPR006140">
    <property type="entry name" value="D-isomer_DH_NAD-bd"/>
</dbReference>
<evidence type="ECO:0000313" key="4">
    <source>
        <dbReference type="EMBL" id="KAG4424890.1"/>
    </source>
</evidence>
<dbReference type="PANTHER" id="PTHR43333">
    <property type="entry name" value="2-HACID_DH_C DOMAIN-CONTAINING PROTEIN"/>
    <property type="match status" value="1"/>
</dbReference>
<feature type="domain" description="D-isomer specific 2-hydroxyacid dehydrogenase NAD-binding" evidence="3">
    <location>
        <begin position="227"/>
        <end position="332"/>
    </location>
</feature>
<keyword evidence="5" id="KW-1185">Reference proteome</keyword>
<dbReference type="GO" id="GO:0051287">
    <property type="term" value="F:NAD binding"/>
    <property type="evidence" value="ECO:0007669"/>
    <property type="project" value="InterPro"/>
</dbReference>
<dbReference type="Pfam" id="PF02826">
    <property type="entry name" value="2-Hacid_dh_C"/>
    <property type="match status" value="2"/>
</dbReference>
<dbReference type="CDD" id="cd12163">
    <property type="entry name" value="2-Hacid_dh_5"/>
    <property type="match status" value="1"/>
</dbReference>
<proteinExistence type="predicted"/>
<dbReference type="OrthoDB" id="298012at2759"/>
<sequence>MGEAPPQEQEYILVLLPFPHDEKVTSLIDSIRRKHHHVEIEYHNIAFTGMAAPDLTSVPEDSWKKSTILVTFNSLPPSLKIIPNLKLLHLFSAGANHIFQTPIWKDTEITITNSSGVHSPQIAEWVMLQILSHSHQEKILLQWQKEHKWGAHSELNFVKDGVGQRLGVLGYGAIGRQTARICSALGMDVIAYTASPRPTPESKKDLGYIVPGTGDEDGLIPSAWYSGMDKASLHNFLKQDIDILLIAVPLTPATTHFIGAEELAILGKRNAFIVNIARGAILKQDDLIAALRKPIKEGGLRGAALDVTDPEPLPKDSELWDLENVVVTPHISGLGTMYMDRSFDILERNLGNLEQGKKLLNVVNRGKGY</sequence>
<name>A0A8H7WHD7_9HELO</name>
<dbReference type="Gene3D" id="3.40.50.720">
    <property type="entry name" value="NAD(P)-binding Rossmann-like Domain"/>
    <property type="match status" value="2"/>
</dbReference>
<dbReference type="EMBL" id="JAFJYH010000016">
    <property type="protein sequence ID" value="KAG4424890.1"/>
    <property type="molecule type" value="Genomic_DNA"/>
</dbReference>
<dbReference type="SUPFAM" id="SSF51735">
    <property type="entry name" value="NAD(P)-binding Rossmann-fold domains"/>
    <property type="match status" value="1"/>
</dbReference>
<accession>A0A8H7WHD7</accession>
<keyword evidence="1" id="KW-0560">Oxidoreductase</keyword>